<sequence length="2369" mass="274533">MDASEGPAPPTTDKLEAEGIESAKEDSNQEKEIVPEEANKPSKEDSNQKKEIVPEEANKPSEEDSNQKKETVPEEANKPSEEDEGANTQQSVEEKESNKPTEEGENVILATPEEAVKKDKTKSKGIKQHGVLKTRITPQKFSTLPSKQPEEFAAAEITDSLLTNPVIFSSSKVCIHAILSENPHNLLRTTSLLRMSFTTVNVTNLSTINDLFFYYALPNDEESQANTKLTELKLHGCSSLTDWAIYWIVKNNSKMLIANIHLSNCEKLASWTLFELSSIMRSPSTWSKNKYLNLDAVAIPSREMLKFTVNMRSLDPYVDPLELVTIKSETKRYDLTASHKKRSVREKKIVIVHFRSMYEGPFEERKWPRFDLKHYLLKSEIKFQDFDSFRSFEIDSAIYYECSEEFLPLISTDKCLIIVPICKNFDQNRIIDACSNIVEYMITKKLLPRHFPLINFWEVLEKSNIPTAVLVEEQVKENSDAELSDDSSNEEELQIDRNAPKKVNSISEKLKGRREEMQNVIRRITLDHLANMDFKDQRNLHNYLALSEVLSQNELYSYSNLQPQLINFQKDLSSSKSLSTVISNLAVNLTSSRGYLKTTCPNVESLRDKLAKMTKTKSEFISLDEIVKTIPVDSFGQDAPAINSRRIIRRDILDFRFQYNEIALDNTYSTDIAMAMYRFPYFKAVQFLDKIGLILLVKSLFYEDYHIVCRQWLSKVLETLKANSKPCQDDLKGEYYFLTKDTPICTNMTKAFAESSHLLTRKEINLNKNIFCQLGLVLDLSPNCCVLSNDLPEPEAAYENCKNLKEATSVILNYHICSQLYTDELHRLLLYLVTSVYKIGHPFGYLVQLRKGRIVLHDGPVETCISFEGNSDVEVICSTLDFPEAPSLIAGFLFEIATIIEFAFYRSSIYYKRTLDSPWGSELNYDDEKNLSFFNNFKVFYTSFKDVREENSLRTHLIWKMCKELNPSSMDDIYFTDEENSKFTLRTMNINPNKDYKIKKYFCKTLMDPLFFHTFKIRPITVKHSILLISEMNTVQFLFDTVNHGYEISWKNNRERIQRKMYYAELSFLKIQLLYKHHPKNHFHVNSDEIEMKISLDNVVTDCIDVPKDYYQLIIQTREDLAANSDIDFTFAPKINYELAPNKIAVGQKFQVMAEKEDKSIKATIATICDICYDKKELKISHCWLKEQFKWVDLKSLSLLILKEYCKNIFIDTTDRELDWEEFIKCMAFEQIPKEVIKKLSEPDINKRFTELVAQPYSENKNLARDFIEKKGRLSRSIKDLITVAQYPIGFLMRNELRDTCLPFLSDIIKSKTLIPYAFCYESEDNNHRTKHIIKSAGQTQEYSPQMENLSFIVFSNWKFEDHEMRDCTCEMAQLLFYFSFLIIKCLSTTKKIDKSEESPSEKWRKCFSYFSNERKYIKIGERKIICNFHHSLNQKVVDIPKEELTTFVNSSITALKLHGIDIEDIPQELISLAPTISHLEVTECSALKAFPMIICAFKRLTYLNLSSLPINSLPDELAELNNLEVLIISYNVFSIFPLVIFRLSNLITLKFNAFGYMPDRINKSILTDDVRQLAHQHWKHLNKFNLDNNALEELIKETALQNSNSWTTEEMELFCSGLYSKLPRISNLKFNMCKDNTICQSLTVLELQYQSFQVLDSSIKYLVSLKILDLSNNFVLEEVSAEICHLPIEILRLKNCPALKTPPREIVVKGLKFIQGYMRRLLQGSTQCRRTKLMLVGLGGAGKTSLINRMMKEKSDDDRHDTINTTVTDGITIKKWLVQSVEYSIWDFAGQTVYYNTHQFFLSNRAVYFLLWNCRLGHEHAGLEFWLSSIECHAPKAPIFVVGSHIDEVEKAELTIHHLQRRYPQIKGFHYVSSKTGQGVNTLVDNMVEVTLQQQYMNEKIPKIWLDFENKIIEYRVFTSLLSLEEVIGFGAMFGFNDKFETFQAIRLLHELGTLQHFENEFLKDKVVINPQWIVDVMACVISVHDNAVKNGKLLHCDLNKVWPTNIYPSELHYWLIRLTEEFDLSFPLKSGSANLIPCLLPSIDTETFWEGDTLGEQEVQTKMIYNFDYLPSGLFNRAQVRLHQYSDELKLWKDGSLLRKNIHRGFIKKTDKSTVLVEVRGPRPENILFMVHEVFENLIAESFVGVKYDYHVPCSECVRHGLSEPSMLPSTRIRRALDFKIPFMQCYDNFHTLSLNQLQNMLPPENNEDFDSQLQSSLRDLKKMKSSIKNNLAILYCLEDYKTTAESGDIVTPEMIQENLEDTEVSVSSYNEESENQVEETIMSLKQSDTIMVFMTHKFVCNETCKQLFLYAKKQFDAKIRLVLIDNNENWKKDPDIGILCSDAVVIFIDLNQFFTISSCIFRFMLI</sequence>
<dbReference type="Gene3D" id="1.10.10.10">
    <property type="entry name" value="Winged helix-like DNA-binding domain superfamily/Winged helix DNA-binding domain"/>
    <property type="match status" value="1"/>
</dbReference>
<dbReference type="GO" id="GO:0005524">
    <property type="term" value="F:ATP binding"/>
    <property type="evidence" value="ECO:0007669"/>
    <property type="project" value="UniProtKB-KW"/>
</dbReference>
<keyword evidence="7" id="KW-0342">GTP-binding</keyword>
<dbReference type="OrthoDB" id="10252328at2759"/>
<name>A0A7I8VXH4_9ANNE</name>
<feature type="compositionally biased region" description="Basic and acidic residues" evidence="10">
    <location>
        <begin position="92"/>
        <end position="102"/>
    </location>
</feature>
<evidence type="ECO:0000313" key="12">
    <source>
        <dbReference type="EMBL" id="CAD5120942.1"/>
    </source>
</evidence>
<dbReference type="InterPro" id="IPR032171">
    <property type="entry name" value="COR-A"/>
</dbReference>
<dbReference type="Proteomes" id="UP000549394">
    <property type="component" value="Unassembled WGS sequence"/>
</dbReference>
<evidence type="ECO:0000256" key="3">
    <source>
        <dbReference type="ARBA" id="ARBA00022737"/>
    </source>
</evidence>
<evidence type="ECO:0000256" key="8">
    <source>
        <dbReference type="ARBA" id="ARBA00047899"/>
    </source>
</evidence>
<keyword evidence="3" id="KW-0677">Repeat</keyword>
<dbReference type="InterPro" id="IPR036388">
    <property type="entry name" value="WH-like_DNA-bd_sf"/>
</dbReference>
<dbReference type="SUPFAM" id="SSF52058">
    <property type="entry name" value="L domain-like"/>
    <property type="match status" value="1"/>
</dbReference>
<dbReference type="PANTHER" id="PTHR46662:SF107">
    <property type="entry name" value="LRR RECEPTOR-LIKE SERINE_THREONINE-PROTEIN KINASE GSO2"/>
    <property type="match status" value="1"/>
</dbReference>
<dbReference type="EMBL" id="CAJFCJ010000013">
    <property type="protein sequence ID" value="CAD5120942.1"/>
    <property type="molecule type" value="Genomic_DNA"/>
</dbReference>
<evidence type="ECO:0000256" key="9">
    <source>
        <dbReference type="ARBA" id="ARBA00048679"/>
    </source>
</evidence>
<protein>
    <recommendedName>
        <fullName evidence="1">non-specific serine/threonine protein kinase</fullName>
        <ecNumber evidence="1">2.7.11.1</ecNumber>
    </recommendedName>
</protein>
<reference evidence="12 13" key="1">
    <citation type="submission" date="2020-08" db="EMBL/GenBank/DDBJ databases">
        <authorList>
            <person name="Hejnol A."/>
        </authorList>
    </citation>
    <scope>NUCLEOTIDE SEQUENCE [LARGE SCALE GENOMIC DNA]</scope>
</reference>
<dbReference type="Gene3D" id="3.80.10.10">
    <property type="entry name" value="Ribonuclease Inhibitor"/>
    <property type="match status" value="2"/>
</dbReference>
<accession>A0A7I8VXH4</accession>
<dbReference type="SUPFAM" id="SSF52540">
    <property type="entry name" value="P-loop containing nucleoside triphosphate hydrolases"/>
    <property type="match status" value="1"/>
</dbReference>
<feature type="region of interest" description="Disordered" evidence="10">
    <location>
        <begin position="1"/>
        <end position="126"/>
    </location>
</feature>
<dbReference type="PANTHER" id="PTHR46662">
    <property type="entry name" value="DI-GLUCOSE BINDING PROTEIN WITH LEUCINE-RICH REPEAT DOMAIN-CONTAINING PROTEIN"/>
    <property type="match status" value="1"/>
</dbReference>
<dbReference type="Gene3D" id="3.30.70.1390">
    <property type="entry name" value="ROC domain from the Parkinson's disease-associated leucine-rich repeat kinase 2"/>
    <property type="match status" value="1"/>
</dbReference>
<organism evidence="12 13">
    <name type="scientific">Dimorphilus gyrociliatus</name>
    <dbReference type="NCBI Taxonomy" id="2664684"/>
    <lineage>
        <taxon>Eukaryota</taxon>
        <taxon>Metazoa</taxon>
        <taxon>Spiralia</taxon>
        <taxon>Lophotrochozoa</taxon>
        <taxon>Annelida</taxon>
        <taxon>Polychaeta</taxon>
        <taxon>Polychaeta incertae sedis</taxon>
        <taxon>Dinophilidae</taxon>
        <taxon>Dimorphilus</taxon>
    </lineage>
</organism>
<dbReference type="Gene3D" id="3.30.310.200">
    <property type="match status" value="1"/>
</dbReference>
<dbReference type="PROSITE" id="PS51424">
    <property type="entry name" value="ROC"/>
    <property type="match status" value="1"/>
</dbReference>
<evidence type="ECO:0000256" key="4">
    <source>
        <dbReference type="ARBA" id="ARBA00022741"/>
    </source>
</evidence>
<comment type="catalytic activity">
    <reaction evidence="8">
        <text>L-threonyl-[protein] + ATP = O-phospho-L-threonyl-[protein] + ADP + H(+)</text>
        <dbReference type="Rhea" id="RHEA:46608"/>
        <dbReference type="Rhea" id="RHEA-COMP:11060"/>
        <dbReference type="Rhea" id="RHEA-COMP:11605"/>
        <dbReference type="ChEBI" id="CHEBI:15378"/>
        <dbReference type="ChEBI" id="CHEBI:30013"/>
        <dbReference type="ChEBI" id="CHEBI:30616"/>
        <dbReference type="ChEBI" id="CHEBI:61977"/>
        <dbReference type="ChEBI" id="CHEBI:456216"/>
        <dbReference type="EC" id="2.7.11.1"/>
    </reaction>
</comment>
<dbReference type="Gene3D" id="3.40.50.300">
    <property type="entry name" value="P-loop containing nucleotide triphosphate hydrolases"/>
    <property type="match status" value="1"/>
</dbReference>
<dbReference type="GO" id="GO:0016301">
    <property type="term" value="F:kinase activity"/>
    <property type="evidence" value="ECO:0007669"/>
    <property type="project" value="UniProtKB-KW"/>
</dbReference>
<gene>
    <name evidence="12" type="ORF">DGYR_LOCUS8949</name>
</gene>
<dbReference type="EC" id="2.7.11.1" evidence="1"/>
<feature type="domain" description="Roc" evidence="11">
    <location>
        <begin position="1725"/>
        <end position="1895"/>
    </location>
</feature>
<comment type="caution">
    <text evidence="12">The sequence shown here is derived from an EMBL/GenBank/DDBJ whole genome shotgun (WGS) entry which is preliminary data.</text>
</comment>
<keyword evidence="2" id="KW-0808">Transferase</keyword>
<feature type="compositionally biased region" description="Acidic residues" evidence="10">
    <location>
        <begin position="480"/>
        <end position="493"/>
    </location>
</feature>
<evidence type="ECO:0000256" key="7">
    <source>
        <dbReference type="ARBA" id="ARBA00023134"/>
    </source>
</evidence>
<comment type="catalytic activity">
    <reaction evidence="9">
        <text>L-seryl-[protein] + ATP = O-phospho-L-seryl-[protein] + ADP + H(+)</text>
        <dbReference type="Rhea" id="RHEA:17989"/>
        <dbReference type="Rhea" id="RHEA-COMP:9863"/>
        <dbReference type="Rhea" id="RHEA-COMP:11604"/>
        <dbReference type="ChEBI" id="CHEBI:15378"/>
        <dbReference type="ChEBI" id="CHEBI:29999"/>
        <dbReference type="ChEBI" id="CHEBI:30616"/>
        <dbReference type="ChEBI" id="CHEBI:83421"/>
        <dbReference type="ChEBI" id="CHEBI:456216"/>
        <dbReference type="EC" id="2.7.11.1"/>
    </reaction>
</comment>
<dbReference type="Pfam" id="PF08477">
    <property type="entry name" value="Roc"/>
    <property type="match status" value="1"/>
</dbReference>
<dbReference type="InterPro" id="IPR027417">
    <property type="entry name" value="P-loop_NTPase"/>
</dbReference>
<evidence type="ECO:0000256" key="2">
    <source>
        <dbReference type="ARBA" id="ARBA00022679"/>
    </source>
</evidence>
<keyword evidence="13" id="KW-1185">Reference proteome</keyword>
<dbReference type="InterPro" id="IPR057263">
    <property type="entry name" value="COR-B"/>
</dbReference>
<evidence type="ECO:0000259" key="11">
    <source>
        <dbReference type="PROSITE" id="PS51424"/>
    </source>
</evidence>
<evidence type="ECO:0000256" key="1">
    <source>
        <dbReference type="ARBA" id="ARBA00012513"/>
    </source>
</evidence>
<dbReference type="Pfam" id="PF16095">
    <property type="entry name" value="COR-A"/>
    <property type="match status" value="1"/>
</dbReference>
<keyword evidence="6" id="KW-0067">ATP-binding</keyword>
<evidence type="ECO:0000256" key="6">
    <source>
        <dbReference type="ARBA" id="ARBA00022840"/>
    </source>
</evidence>
<keyword evidence="5" id="KW-0418">Kinase</keyword>
<evidence type="ECO:0000256" key="5">
    <source>
        <dbReference type="ARBA" id="ARBA00022777"/>
    </source>
</evidence>
<proteinExistence type="predicted"/>
<dbReference type="SMART" id="SM00175">
    <property type="entry name" value="RAB"/>
    <property type="match status" value="1"/>
</dbReference>
<evidence type="ECO:0000313" key="13">
    <source>
        <dbReference type="Proteomes" id="UP000549394"/>
    </source>
</evidence>
<evidence type="ECO:0000256" key="10">
    <source>
        <dbReference type="SAM" id="MobiDB-lite"/>
    </source>
</evidence>
<dbReference type="InterPro" id="IPR032675">
    <property type="entry name" value="LRR_dom_sf"/>
</dbReference>
<feature type="region of interest" description="Disordered" evidence="10">
    <location>
        <begin position="479"/>
        <end position="498"/>
    </location>
</feature>
<dbReference type="InterPro" id="IPR020859">
    <property type="entry name" value="ROC"/>
</dbReference>
<dbReference type="Pfam" id="PF25497">
    <property type="entry name" value="COR-B"/>
    <property type="match status" value="1"/>
</dbReference>
<keyword evidence="4" id="KW-0547">Nucleotide-binding</keyword>
<feature type="compositionally biased region" description="Basic and acidic residues" evidence="10">
    <location>
        <begin position="13"/>
        <end position="80"/>
    </location>
</feature>